<name>A0AAD9WGB0_9HELO</name>
<dbReference type="AlphaFoldDB" id="A0AAD9WGB0"/>
<dbReference type="SUPFAM" id="SSF56112">
    <property type="entry name" value="Protein kinase-like (PK-like)"/>
    <property type="match status" value="1"/>
</dbReference>
<dbReference type="InterPro" id="IPR000719">
    <property type="entry name" value="Prot_kinase_dom"/>
</dbReference>
<protein>
    <recommendedName>
        <fullName evidence="1">Protein kinase domain-containing protein</fullName>
    </recommendedName>
</protein>
<dbReference type="PROSITE" id="PS50011">
    <property type="entry name" value="PROTEIN_KINASE_DOM"/>
    <property type="match status" value="1"/>
</dbReference>
<organism evidence="2 3">
    <name type="scientific">Diplocarpon rosae</name>
    <dbReference type="NCBI Taxonomy" id="946125"/>
    <lineage>
        <taxon>Eukaryota</taxon>
        <taxon>Fungi</taxon>
        <taxon>Dikarya</taxon>
        <taxon>Ascomycota</taxon>
        <taxon>Pezizomycotina</taxon>
        <taxon>Leotiomycetes</taxon>
        <taxon>Helotiales</taxon>
        <taxon>Drepanopezizaceae</taxon>
        <taxon>Diplocarpon</taxon>
    </lineage>
</organism>
<dbReference type="Proteomes" id="UP001285354">
    <property type="component" value="Unassembled WGS sequence"/>
</dbReference>
<evidence type="ECO:0000313" key="2">
    <source>
        <dbReference type="EMBL" id="KAK2629073.1"/>
    </source>
</evidence>
<keyword evidence="3" id="KW-1185">Reference proteome</keyword>
<gene>
    <name evidence="2" type="ORF">QTJ16_002176</name>
</gene>
<sequence>MEICEQNEAFVEENGDLAYSHTKIILRKGDQYYYAITSRRYPVTSKPDLLELDLVPIPTSQIWPPFPRQFARAPDPLPQDCYVKRPSLLYYGDTEASTEMGSLLLDEAKVCEILKAFPHPNIAQYLGCMVEKDRITGLCFVKYGVNLLERVTKDSRPFDIDFCLQGIQQGIRHLHSLNLIHCDLNPTNILMDGDTPVIGDFDSCQSKGEKLGSKAGTRGWTSQDFKFAMPENDEYGLSKIRDFLAQVRKM</sequence>
<dbReference type="GO" id="GO:0005524">
    <property type="term" value="F:ATP binding"/>
    <property type="evidence" value="ECO:0007669"/>
    <property type="project" value="InterPro"/>
</dbReference>
<proteinExistence type="predicted"/>
<dbReference type="EMBL" id="JAUBYV010000002">
    <property type="protein sequence ID" value="KAK2629073.1"/>
    <property type="molecule type" value="Genomic_DNA"/>
</dbReference>
<comment type="caution">
    <text evidence="2">The sequence shown here is derived from an EMBL/GenBank/DDBJ whole genome shotgun (WGS) entry which is preliminary data.</text>
</comment>
<dbReference type="Pfam" id="PF00069">
    <property type="entry name" value="Pkinase"/>
    <property type="match status" value="1"/>
</dbReference>
<dbReference type="GO" id="GO:0004674">
    <property type="term" value="F:protein serine/threonine kinase activity"/>
    <property type="evidence" value="ECO:0007669"/>
    <property type="project" value="TreeGrafter"/>
</dbReference>
<evidence type="ECO:0000313" key="3">
    <source>
        <dbReference type="Proteomes" id="UP001285354"/>
    </source>
</evidence>
<dbReference type="Gene3D" id="1.10.510.10">
    <property type="entry name" value="Transferase(Phosphotransferase) domain 1"/>
    <property type="match status" value="1"/>
</dbReference>
<reference evidence="2" key="1">
    <citation type="submission" date="2023-06" db="EMBL/GenBank/DDBJ databases">
        <title>Draft genome of Marssonina rosae.</title>
        <authorList>
            <person name="Cheng Q."/>
        </authorList>
    </citation>
    <scope>NUCLEOTIDE SEQUENCE</scope>
    <source>
        <strain evidence="2">R4</strain>
    </source>
</reference>
<accession>A0AAD9WGB0</accession>
<dbReference type="InterPro" id="IPR011009">
    <property type="entry name" value="Kinase-like_dom_sf"/>
</dbReference>
<evidence type="ECO:0000259" key="1">
    <source>
        <dbReference type="PROSITE" id="PS50011"/>
    </source>
</evidence>
<dbReference type="PANTHER" id="PTHR44329">
    <property type="entry name" value="SERINE/THREONINE-PROTEIN KINASE TNNI3K-RELATED"/>
    <property type="match status" value="1"/>
</dbReference>
<dbReference type="InterPro" id="IPR051681">
    <property type="entry name" value="Ser/Thr_Kinases-Pseudokinases"/>
</dbReference>
<feature type="domain" description="Protein kinase" evidence="1">
    <location>
        <begin position="8"/>
        <end position="250"/>
    </location>
</feature>